<dbReference type="EMBL" id="CXST01000001">
    <property type="protein sequence ID" value="CTQ43414.1"/>
    <property type="molecule type" value="Genomic_DNA"/>
</dbReference>
<name>A0A0M6Y152_9HYPH</name>
<accession>A0A0M6Y152</accession>
<protein>
    <submittedName>
        <fullName evidence="1">Uncharacterized protein</fullName>
    </submittedName>
</protein>
<proteinExistence type="predicted"/>
<dbReference type="AlphaFoldDB" id="A0A0M6Y152"/>
<organism evidence="1 2">
    <name type="scientific">Roseibium aggregatum</name>
    <dbReference type="NCBI Taxonomy" id="187304"/>
    <lineage>
        <taxon>Bacteria</taxon>
        <taxon>Pseudomonadati</taxon>
        <taxon>Pseudomonadota</taxon>
        <taxon>Alphaproteobacteria</taxon>
        <taxon>Hyphomicrobiales</taxon>
        <taxon>Stappiaceae</taxon>
        <taxon>Roseibium</taxon>
    </lineage>
</organism>
<dbReference type="Proteomes" id="UP000048926">
    <property type="component" value="Unassembled WGS sequence"/>
</dbReference>
<gene>
    <name evidence="1" type="ORF">LAL4801_01852</name>
</gene>
<sequence>MVPTAFRALVVRKLSLTLRLEKLRQGWDNKSAVWQGLSVILPRLLLKDAGELRTFKFKWLNGNLTPG</sequence>
<keyword evidence="2" id="KW-1185">Reference proteome</keyword>
<evidence type="ECO:0000313" key="2">
    <source>
        <dbReference type="Proteomes" id="UP000048926"/>
    </source>
</evidence>
<reference evidence="2" key="1">
    <citation type="submission" date="2015-07" db="EMBL/GenBank/DDBJ databases">
        <authorList>
            <person name="Rodrigo-Torres Lidia"/>
            <person name="Arahal R.David."/>
        </authorList>
    </citation>
    <scope>NUCLEOTIDE SEQUENCE [LARGE SCALE GENOMIC DNA]</scope>
    <source>
        <strain evidence="2">CECT 4801</strain>
    </source>
</reference>
<evidence type="ECO:0000313" key="1">
    <source>
        <dbReference type="EMBL" id="CTQ43414.1"/>
    </source>
</evidence>